<accession>A0AAE3I6L5</accession>
<dbReference type="RefSeq" id="WP_260800657.1">
    <property type="nucleotide sequence ID" value="NZ_JAOCQJ010000006.1"/>
</dbReference>
<feature type="compositionally biased region" description="Basic and acidic residues" evidence="1">
    <location>
        <begin position="12"/>
        <end position="22"/>
    </location>
</feature>
<organism evidence="2 3">
    <name type="scientific">Ralstonia mojiangensis</name>
    <dbReference type="NCBI Taxonomy" id="2953895"/>
    <lineage>
        <taxon>Bacteria</taxon>
        <taxon>Pseudomonadati</taxon>
        <taxon>Pseudomonadota</taxon>
        <taxon>Betaproteobacteria</taxon>
        <taxon>Burkholderiales</taxon>
        <taxon>Burkholderiaceae</taxon>
        <taxon>Ralstonia</taxon>
    </lineage>
</organism>
<protein>
    <recommendedName>
        <fullName evidence="4">Type III effector protein</fullName>
    </recommendedName>
</protein>
<dbReference type="AlphaFoldDB" id="A0AAE3I6L5"/>
<reference evidence="2" key="2">
    <citation type="submission" date="2023-02" db="EMBL/GenBank/DDBJ databases">
        <authorList>
            <person name="Lu C.-H."/>
        </authorList>
    </citation>
    <scope>NUCLEOTIDE SEQUENCE</scope>
    <source>
        <strain evidence="2">22TCCZM01-4</strain>
    </source>
</reference>
<sequence>MSKISSANGIPPRHDNPSDGHHAGRLTRVAQPPACAPRAPSPGLTQLPKSTAARPPTAPTRVKALRTLETRQRLHRLRKELGKIDPPPACAEDAHADILAAMGRAGLSGWTLPALSDPTNARHADGSVVVSLVSHAIIFNARGAFRIIDLLPPGSVYFELAGNNDAAFVLPCGCSVAAH</sequence>
<proteinExistence type="predicted"/>
<gene>
    <name evidence="2" type="ORF">N5I87_21420</name>
</gene>
<name>A0AAE3I6L5_9RALS</name>
<dbReference type="EMBL" id="JAOCQJ010000006">
    <property type="protein sequence ID" value="MCT7318586.1"/>
    <property type="molecule type" value="Genomic_DNA"/>
</dbReference>
<comment type="caution">
    <text evidence="2">The sequence shown here is derived from an EMBL/GenBank/DDBJ whole genome shotgun (WGS) entry which is preliminary data.</text>
</comment>
<feature type="region of interest" description="Disordered" evidence="1">
    <location>
        <begin position="1"/>
        <end position="61"/>
    </location>
</feature>
<evidence type="ECO:0000256" key="1">
    <source>
        <dbReference type="SAM" id="MobiDB-lite"/>
    </source>
</evidence>
<evidence type="ECO:0008006" key="4">
    <source>
        <dbReference type="Google" id="ProtNLM"/>
    </source>
</evidence>
<reference evidence="2" key="1">
    <citation type="journal article" date="2023" name="Front. Microbiol.">
        <title>Ralstonia chuxiongensis sp. nov., Ralstonia mojiangensis sp. nov., and Ralstonia soli sp. nov., isolated from tobacco fields, are three novel species in the family Burkholderiaceae.</title>
        <authorList>
            <person name="Lu C.H."/>
            <person name="Zhang Y.Y."/>
            <person name="Jiang N."/>
            <person name="Chen W."/>
            <person name="Shao X."/>
            <person name="Zhao Z.M."/>
            <person name="Lu W.L."/>
            <person name="Hu X."/>
            <person name="Xi Y.X."/>
            <person name="Zou S.Y."/>
            <person name="Wei Q.J."/>
            <person name="Lin Z.L."/>
            <person name="Gong L."/>
            <person name="Gai X.T."/>
            <person name="Zhang L.Q."/>
            <person name="Li J.Y."/>
            <person name="Jin Y."/>
            <person name="Xia Z.Y."/>
        </authorList>
    </citation>
    <scope>NUCLEOTIDE SEQUENCE</scope>
    <source>
        <strain evidence="2">22TCCZM01-4</strain>
    </source>
</reference>
<dbReference type="Proteomes" id="UP001164374">
    <property type="component" value="Unassembled WGS sequence"/>
</dbReference>
<evidence type="ECO:0000313" key="2">
    <source>
        <dbReference type="EMBL" id="MCT7318586.1"/>
    </source>
</evidence>
<evidence type="ECO:0000313" key="3">
    <source>
        <dbReference type="Proteomes" id="UP001164374"/>
    </source>
</evidence>